<dbReference type="PANTHER" id="PTHR23294:SF57">
    <property type="entry name" value="CINA C-TERMINAL DOMAIN-CONTAINING PROTEIN"/>
    <property type="match status" value="1"/>
</dbReference>
<keyword evidence="3 6" id="KW-1133">Transmembrane helix</keyword>
<dbReference type="GO" id="GO:0022857">
    <property type="term" value="F:transmembrane transporter activity"/>
    <property type="evidence" value="ECO:0007669"/>
    <property type="project" value="InterPro"/>
</dbReference>
<feature type="region of interest" description="Disordered" evidence="5">
    <location>
        <begin position="435"/>
        <end position="472"/>
    </location>
</feature>
<dbReference type="InterPro" id="IPR036259">
    <property type="entry name" value="MFS_trans_sf"/>
</dbReference>
<dbReference type="GO" id="GO:0016020">
    <property type="term" value="C:membrane"/>
    <property type="evidence" value="ECO:0007669"/>
    <property type="project" value="UniProtKB-SubCell"/>
</dbReference>
<dbReference type="EMBL" id="MSFO01000002">
    <property type="protein sequence ID" value="PLB51650.1"/>
    <property type="molecule type" value="Genomic_DNA"/>
</dbReference>
<name>A0A2I2GFJ1_9EURO</name>
<feature type="transmembrane region" description="Helical" evidence="6">
    <location>
        <begin position="24"/>
        <end position="44"/>
    </location>
</feature>
<sequence>MANSLTDGPRVPRNNLHAFYRGTLFNAILIGLVSFTQPGIWGALSNLGAGGLATPFFVNAANVITFAIMVFMSPVFAVLSNRWSLKWVLVFGTLGYAPYSASLYTNSVYGTQWFMLFGAATCGFSAAALWVSEAAIGVGYPEEHRKGTYIAIWFGLNKIGSIVGTSIELALNVQSDQKGTISPDTYLILIALQCLGLPLAFLVSPVNKLIRTDGTRPILPRRTTIAEGFCGFWRVCKRPEIAALVPIFLTSQWAQTYEGNYLATYFTVRARALAAFVVTWVGLGINIFFGWILDSKLIGRRSTRARVGWILLITAYTATYVYNLVVQAEYGRTNPTFDIGSPGYGRAVGVYCLFFVPYNAFAVWGYWVLGTFDQSIENLTFSTALLRGGESLASTISYGLGASKDVSLLTNIIVAAALFWASVPTTTWSTWQVKDENDLANGREETDSDRENGSESQDQTQGVSVVVKGSGV</sequence>
<organism evidence="7 8">
    <name type="scientific">Aspergillus steynii IBT 23096</name>
    <dbReference type="NCBI Taxonomy" id="1392250"/>
    <lineage>
        <taxon>Eukaryota</taxon>
        <taxon>Fungi</taxon>
        <taxon>Dikarya</taxon>
        <taxon>Ascomycota</taxon>
        <taxon>Pezizomycotina</taxon>
        <taxon>Eurotiomycetes</taxon>
        <taxon>Eurotiomycetidae</taxon>
        <taxon>Eurotiales</taxon>
        <taxon>Aspergillaceae</taxon>
        <taxon>Aspergillus</taxon>
        <taxon>Aspergillus subgen. Circumdati</taxon>
    </lineage>
</organism>
<feature type="transmembrane region" description="Helical" evidence="6">
    <location>
        <begin position="113"/>
        <end position="131"/>
    </location>
</feature>
<evidence type="ECO:0000256" key="3">
    <source>
        <dbReference type="ARBA" id="ARBA00022989"/>
    </source>
</evidence>
<feature type="compositionally biased region" description="Basic and acidic residues" evidence="5">
    <location>
        <begin position="435"/>
        <end position="453"/>
    </location>
</feature>
<evidence type="ECO:0000313" key="8">
    <source>
        <dbReference type="Proteomes" id="UP000234275"/>
    </source>
</evidence>
<keyword evidence="8" id="KW-1185">Reference proteome</keyword>
<reference evidence="7 8" key="1">
    <citation type="submission" date="2016-12" db="EMBL/GenBank/DDBJ databases">
        <title>The genomes of Aspergillus section Nigri reveals drivers in fungal speciation.</title>
        <authorList>
            <consortium name="DOE Joint Genome Institute"/>
            <person name="Vesth T.C."/>
            <person name="Nybo J."/>
            <person name="Theobald S."/>
            <person name="Brandl J."/>
            <person name="Frisvad J.C."/>
            <person name="Nielsen K.F."/>
            <person name="Lyhne E.K."/>
            <person name="Kogle M.E."/>
            <person name="Kuo A."/>
            <person name="Riley R."/>
            <person name="Clum A."/>
            <person name="Nolan M."/>
            <person name="Lipzen A."/>
            <person name="Salamov A."/>
            <person name="Henrissat B."/>
            <person name="Wiebenga A."/>
            <person name="De Vries R.P."/>
            <person name="Grigoriev I.V."/>
            <person name="Mortensen U.H."/>
            <person name="Andersen M.R."/>
            <person name="Baker S.E."/>
        </authorList>
    </citation>
    <scope>NUCLEOTIDE SEQUENCE [LARGE SCALE GENOMIC DNA]</scope>
    <source>
        <strain evidence="7 8">IBT 23096</strain>
    </source>
</reference>
<comment type="subcellular location">
    <subcellularLocation>
        <location evidence="1">Membrane</location>
        <topology evidence="1">Multi-pass membrane protein</topology>
    </subcellularLocation>
</comment>
<dbReference type="OrthoDB" id="196103at2759"/>
<feature type="transmembrane region" description="Helical" evidence="6">
    <location>
        <begin position="56"/>
        <end position="77"/>
    </location>
</feature>
<evidence type="ECO:0008006" key="9">
    <source>
        <dbReference type="Google" id="ProtNLM"/>
    </source>
</evidence>
<dbReference type="SUPFAM" id="SSF103473">
    <property type="entry name" value="MFS general substrate transporter"/>
    <property type="match status" value="1"/>
</dbReference>
<feature type="transmembrane region" description="Helical" evidence="6">
    <location>
        <begin position="151"/>
        <end position="173"/>
    </location>
</feature>
<feature type="transmembrane region" description="Helical" evidence="6">
    <location>
        <begin position="272"/>
        <end position="293"/>
    </location>
</feature>
<evidence type="ECO:0000256" key="1">
    <source>
        <dbReference type="ARBA" id="ARBA00004141"/>
    </source>
</evidence>
<dbReference type="Proteomes" id="UP000234275">
    <property type="component" value="Unassembled WGS sequence"/>
</dbReference>
<dbReference type="GeneID" id="36551404"/>
<keyword evidence="4 6" id="KW-0472">Membrane</keyword>
<gene>
    <name evidence="7" type="ORF">P170DRAFT_348868</name>
</gene>
<dbReference type="AlphaFoldDB" id="A0A2I2GFJ1"/>
<dbReference type="VEuPathDB" id="FungiDB:P170DRAFT_348868"/>
<feature type="transmembrane region" description="Helical" evidence="6">
    <location>
        <begin position="83"/>
        <end position="101"/>
    </location>
</feature>
<comment type="caution">
    <text evidence="7">The sequence shown here is derived from an EMBL/GenBank/DDBJ whole genome shotgun (WGS) entry which is preliminary data.</text>
</comment>
<dbReference type="InterPro" id="IPR011701">
    <property type="entry name" value="MFS"/>
</dbReference>
<dbReference type="Pfam" id="PF07690">
    <property type="entry name" value="MFS_1"/>
    <property type="match status" value="1"/>
</dbReference>
<evidence type="ECO:0000313" key="7">
    <source>
        <dbReference type="EMBL" id="PLB51650.1"/>
    </source>
</evidence>
<dbReference type="Gene3D" id="1.20.1250.20">
    <property type="entry name" value="MFS general substrate transporter like domains"/>
    <property type="match status" value="1"/>
</dbReference>
<evidence type="ECO:0000256" key="2">
    <source>
        <dbReference type="ARBA" id="ARBA00022692"/>
    </source>
</evidence>
<proteinExistence type="predicted"/>
<feature type="transmembrane region" description="Helical" evidence="6">
    <location>
        <begin position="305"/>
        <end position="328"/>
    </location>
</feature>
<accession>A0A2I2GFJ1</accession>
<dbReference type="RefSeq" id="XP_024706952.1">
    <property type="nucleotide sequence ID" value="XM_024843704.1"/>
</dbReference>
<dbReference type="InterPro" id="IPR051617">
    <property type="entry name" value="UNC-93-like_regulator"/>
</dbReference>
<feature type="compositionally biased region" description="Low complexity" evidence="5">
    <location>
        <begin position="462"/>
        <end position="472"/>
    </location>
</feature>
<feature type="transmembrane region" description="Helical" evidence="6">
    <location>
        <begin position="185"/>
        <end position="203"/>
    </location>
</feature>
<keyword evidence="2 6" id="KW-0812">Transmembrane</keyword>
<evidence type="ECO:0000256" key="5">
    <source>
        <dbReference type="SAM" id="MobiDB-lite"/>
    </source>
</evidence>
<evidence type="ECO:0000256" key="4">
    <source>
        <dbReference type="ARBA" id="ARBA00023136"/>
    </source>
</evidence>
<evidence type="ECO:0000256" key="6">
    <source>
        <dbReference type="SAM" id="Phobius"/>
    </source>
</evidence>
<feature type="transmembrane region" description="Helical" evidence="6">
    <location>
        <begin position="348"/>
        <end position="369"/>
    </location>
</feature>
<protein>
    <recommendedName>
        <fullName evidence="9">MFS general substrate transporter</fullName>
    </recommendedName>
</protein>
<dbReference type="PANTHER" id="PTHR23294">
    <property type="entry name" value="ET TRANSLATION PRODUCT-RELATED"/>
    <property type="match status" value="1"/>
</dbReference>